<gene>
    <name evidence="2" type="ORF">BAA01_05220</name>
</gene>
<keyword evidence="1" id="KW-0812">Transmembrane</keyword>
<feature type="transmembrane region" description="Helical" evidence="1">
    <location>
        <begin position="7"/>
        <end position="26"/>
    </location>
</feature>
<dbReference type="EMBL" id="LZRT01000060">
    <property type="protein sequence ID" value="OUM88556.1"/>
    <property type="molecule type" value="Genomic_DNA"/>
</dbReference>
<sequence>MSKKGSIGVLVAALLLFVSIFLPWWGMKLTAPQYQEGLYIYVYPYKLEGQLDIINGLNHYIGMAEFSEESFSELSYLPYVVGSMAVMTAWIGLFRRRKFLLVWLFVFAFGGALGLYDIYRWLKKYGTELDPHAPIQIDPFVPPVLGTNKLANFTTLSFFSYGAFLAALAFLILILVYWRGKER</sequence>
<organism evidence="2 3">
    <name type="scientific">Bacillus thermozeamaize</name>
    <dbReference type="NCBI Taxonomy" id="230954"/>
    <lineage>
        <taxon>Bacteria</taxon>
        <taxon>Bacillati</taxon>
        <taxon>Bacillota</taxon>
        <taxon>Bacilli</taxon>
        <taxon>Bacillales</taxon>
        <taxon>Bacillaceae</taxon>
        <taxon>Bacillus</taxon>
    </lineage>
</organism>
<name>A0A1Y3PR16_9BACI</name>
<evidence type="ECO:0000256" key="1">
    <source>
        <dbReference type="SAM" id="Phobius"/>
    </source>
</evidence>
<accession>A0A1Y3PR16</accession>
<feature type="transmembrane region" description="Helical" evidence="1">
    <location>
        <begin position="158"/>
        <end position="178"/>
    </location>
</feature>
<evidence type="ECO:0000313" key="2">
    <source>
        <dbReference type="EMBL" id="OUM88556.1"/>
    </source>
</evidence>
<proteinExistence type="predicted"/>
<feature type="transmembrane region" description="Helical" evidence="1">
    <location>
        <begin position="76"/>
        <end position="93"/>
    </location>
</feature>
<evidence type="ECO:0000313" key="3">
    <source>
        <dbReference type="Proteomes" id="UP000196475"/>
    </source>
</evidence>
<keyword evidence="1" id="KW-0472">Membrane</keyword>
<keyword evidence="1" id="KW-1133">Transmembrane helix</keyword>
<evidence type="ECO:0008006" key="4">
    <source>
        <dbReference type="Google" id="ProtNLM"/>
    </source>
</evidence>
<dbReference type="AlphaFoldDB" id="A0A1Y3PR16"/>
<reference evidence="3" key="1">
    <citation type="submission" date="2016-06" db="EMBL/GenBank/DDBJ databases">
        <authorList>
            <person name="Nascimento L."/>
            <person name="Pereira R.V."/>
            <person name="Martins L.F."/>
            <person name="Quaggio R.B."/>
            <person name="Silva A.M."/>
            <person name="Setubal J.C."/>
        </authorList>
    </citation>
    <scope>NUCLEOTIDE SEQUENCE [LARGE SCALE GENOMIC DNA]</scope>
</reference>
<comment type="caution">
    <text evidence="2">The sequence shown here is derived from an EMBL/GenBank/DDBJ whole genome shotgun (WGS) entry which is preliminary data.</text>
</comment>
<feature type="transmembrane region" description="Helical" evidence="1">
    <location>
        <begin position="100"/>
        <end position="119"/>
    </location>
</feature>
<protein>
    <recommendedName>
        <fullName evidence="4">Cytochrome C</fullName>
    </recommendedName>
</protein>
<dbReference type="Proteomes" id="UP000196475">
    <property type="component" value="Unassembled WGS sequence"/>
</dbReference>